<gene>
    <name evidence="2" type="ORF">GCM10011512_03240</name>
</gene>
<evidence type="ECO:0000313" key="3">
    <source>
        <dbReference type="Proteomes" id="UP000597761"/>
    </source>
</evidence>
<dbReference type="Proteomes" id="UP000597761">
    <property type="component" value="Unassembled WGS sequence"/>
</dbReference>
<evidence type="ECO:0000313" key="2">
    <source>
        <dbReference type="EMBL" id="GGC79948.1"/>
    </source>
</evidence>
<comment type="caution">
    <text evidence="2">The sequence shown here is derived from an EMBL/GenBank/DDBJ whole genome shotgun (WGS) entry which is preliminary data.</text>
</comment>
<organism evidence="2 3">
    <name type="scientific">Tersicoccus solisilvae</name>
    <dbReference type="NCBI Taxonomy" id="1882339"/>
    <lineage>
        <taxon>Bacteria</taxon>
        <taxon>Bacillati</taxon>
        <taxon>Actinomycetota</taxon>
        <taxon>Actinomycetes</taxon>
        <taxon>Micrococcales</taxon>
        <taxon>Micrococcaceae</taxon>
        <taxon>Tersicoccus</taxon>
    </lineage>
</organism>
<dbReference type="EMBL" id="BMJI01000001">
    <property type="protein sequence ID" value="GGC79948.1"/>
    <property type="molecule type" value="Genomic_DNA"/>
</dbReference>
<dbReference type="CDD" id="cd01309">
    <property type="entry name" value="Met_dep_hydrolase_C"/>
    <property type="match status" value="1"/>
</dbReference>
<reference evidence="3" key="1">
    <citation type="journal article" date="2019" name="Int. J. Syst. Evol. Microbiol.">
        <title>The Global Catalogue of Microorganisms (GCM) 10K type strain sequencing project: providing services to taxonomists for standard genome sequencing and annotation.</title>
        <authorList>
            <consortium name="The Broad Institute Genomics Platform"/>
            <consortium name="The Broad Institute Genome Sequencing Center for Infectious Disease"/>
            <person name="Wu L."/>
            <person name="Ma J."/>
        </authorList>
    </citation>
    <scope>NUCLEOTIDE SEQUENCE [LARGE SCALE GENOMIC DNA]</scope>
    <source>
        <strain evidence="3">CGMCC 1.15480</strain>
    </source>
</reference>
<feature type="domain" description="Amidohydrolase-related" evidence="1">
    <location>
        <begin position="53"/>
        <end position="364"/>
    </location>
</feature>
<sequence length="388" mass="41168">MSTTAFTHAHVVPVDGEPFDGTVVVTDGTITALGPDVTVPDGADVIDAAGKWLLPGFVDAHVHLGTHEEAEGWAGDDTNERTDPVTAHVRALDAINPADLGFTDALTGGVTTVNVNPGSANPIGGLAVAIHTAGRTVDAMVVKSPAGLKSALGENAKRVYGDQKKMPSTRLGVAAVIRQAFVEASNYRATRDAAGDAFAGRDLKLDALAMVLDREIPWRQHCHRADDIATAVRIADEFGYRLVIDHGTEAHLVADLLVERNIPVLIGPLMTTRSKVELRNRSLRNPGLLAAAGVEISIITDHPVVPINFLVHQASLAVKEGLDRETALRSITINPARVLGVDDRLGSLTPGKDADVVLWSGDPLDLYSRAEQVWIGGTEVYRYEAPAA</sequence>
<dbReference type="Pfam" id="PF01979">
    <property type="entry name" value="Amidohydro_1"/>
    <property type="match status" value="1"/>
</dbReference>
<protein>
    <submittedName>
        <fullName evidence="2">Amidohydrolase</fullName>
    </submittedName>
</protein>
<name>A0ABQ1NNQ0_9MICC</name>
<dbReference type="InterPro" id="IPR006680">
    <property type="entry name" value="Amidohydro-rel"/>
</dbReference>
<dbReference type="PANTHER" id="PTHR43135">
    <property type="entry name" value="ALPHA-D-RIBOSE 1-METHYLPHOSPHONATE 5-TRIPHOSPHATE DIPHOSPHATASE"/>
    <property type="match status" value="1"/>
</dbReference>
<dbReference type="InterPro" id="IPR051781">
    <property type="entry name" value="Metallo-dep_Hydrolase"/>
</dbReference>
<dbReference type="SUPFAM" id="SSF51556">
    <property type="entry name" value="Metallo-dependent hydrolases"/>
    <property type="match status" value="1"/>
</dbReference>
<dbReference type="SUPFAM" id="SSF51338">
    <property type="entry name" value="Composite domain of metallo-dependent hydrolases"/>
    <property type="match status" value="1"/>
</dbReference>
<dbReference type="InterPro" id="IPR032466">
    <property type="entry name" value="Metal_Hydrolase"/>
</dbReference>
<evidence type="ECO:0000259" key="1">
    <source>
        <dbReference type="Pfam" id="PF01979"/>
    </source>
</evidence>
<dbReference type="RefSeq" id="WP_188665327.1">
    <property type="nucleotide sequence ID" value="NZ_BMJI01000001.1"/>
</dbReference>
<dbReference type="PANTHER" id="PTHR43135:SF3">
    <property type="entry name" value="ALPHA-D-RIBOSE 1-METHYLPHOSPHONATE 5-TRIPHOSPHATE DIPHOSPHATASE"/>
    <property type="match status" value="1"/>
</dbReference>
<keyword evidence="3" id="KW-1185">Reference proteome</keyword>
<proteinExistence type="predicted"/>
<dbReference type="Gene3D" id="3.20.20.140">
    <property type="entry name" value="Metal-dependent hydrolases"/>
    <property type="match status" value="1"/>
</dbReference>
<dbReference type="InterPro" id="IPR011059">
    <property type="entry name" value="Metal-dep_hydrolase_composite"/>
</dbReference>
<accession>A0ABQ1NNQ0</accession>